<comment type="pathway">
    <text evidence="2 11">Purine metabolism; GMP biosynthesis; GMP from XMP (L-Gln route): step 1/1.</text>
</comment>
<evidence type="ECO:0000256" key="4">
    <source>
        <dbReference type="ARBA" id="ARBA00021562"/>
    </source>
</evidence>
<evidence type="ECO:0000256" key="11">
    <source>
        <dbReference type="HAMAP-Rule" id="MF_00344"/>
    </source>
</evidence>
<comment type="catalytic activity">
    <reaction evidence="11">
        <text>XMP + L-glutamine + ATP + H2O = GMP + L-glutamate + AMP + diphosphate + 2 H(+)</text>
        <dbReference type="Rhea" id="RHEA:11680"/>
        <dbReference type="ChEBI" id="CHEBI:15377"/>
        <dbReference type="ChEBI" id="CHEBI:15378"/>
        <dbReference type="ChEBI" id="CHEBI:29985"/>
        <dbReference type="ChEBI" id="CHEBI:30616"/>
        <dbReference type="ChEBI" id="CHEBI:33019"/>
        <dbReference type="ChEBI" id="CHEBI:57464"/>
        <dbReference type="ChEBI" id="CHEBI:58115"/>
        <dbReference type="ChEBI" id="CHEBI:58359"/>
        <dbReference type="ChEBI" id="CHEBI:456215"/>
        <dbReference type="EC" id="6.3.5.2"/>
    </reaction>
</comment>
<feature type="active site" evidence="11">
    <location>
        <position position="209"/>
    </location>
</feature>
<evidence type="ECO:0000256" key="10">
    <source>
        <dbReference type="ARBA" id="ARBA00022962"/>
    </source>
</evidence>
<dbReference type="EMBL" id="CVRL01000025">
    <property type="protein sequence ID" value="CRL11261.1"/>
    <property type="molecule type" value="Genomic_DNA"/>
</dbReference>
<dbReference type="GO" id="GO:0005829">
    <property type="term" value="C:cytosol"/>
    <property type="evidence" value="ECO:0007669"/>
    <property type="project" value="TreeGrafter"/>
</dbReference>
<dbReference type="InterPro" id="IPR022955">
    <property type="entry name" value="GMP_synthase"/>
</dbReference>
<evidence type="ECO:0000256" key="6">
    <source>
        <dbReference type="ARBA" id="ARBA00022741"/>
    </source>
</evidence>
<dbReference type="EC" id="6.3.5.2" evidence="3 11"/>
<dbReference type="InterPro" id="IPR014729">
    <property type="entry name" value="Rossmann-like_a/b/a_fold"/>
</dbReference>
<dbReference type="Gene3D" id="3.40.50.880">
    <property type="match status" value="1"/>
</dbReference>
<evidence type="ECO:0000256" key="9">
    <source>
        <dbReference type="ARBA" id="ARBA00022840"/>
    </source>
</evidence>
<keyword evidence="10 11" id="KW-0315">Glutamine amidotransferase</keyword>
<dbReference type="FunFam" id="3.40.50.620:FF:000001">
    <property type="entry name" value="GMP synthase [glutamine-hydrolyzing]"/>
    <property type="match status" value="1"/>
</dbReference>
<dbReference type="InterPro" id="IPR017926">
    <property type="entry name" value="GATASE"/>
</dbReference>
<comment type="function">
    <text evidence="1 11">Catalyzes the synthesis of GMP from XMP.</text>
</comment>
<keyword evidence="15" id="KW-1185">Reference proteome</keyword>
<dbReference type="AlphaFoldDB" id="A0A0H5D295"/>
<evidence type="ECO:0000313" key="14">
    <source>
        <dbReference type="EMBL" id="CRL11261.1"/>
    </source>
</evidence>
<dbReference type="PANTHER" id="PTHR11922:SF2">
    <property type="entry name" value="GMP SYNTHASE [GLUTAMINE-HYDROLYZING]"/>
    <property type="match status" value="1"/>
</dbReference>
<dbReference type="Pfam" id="PF00958">
    <property type="entry name" value="GMP_synt_C"/>
    <property type="match status" value="1"/>
</dbReference>
<gene>
    <name evidence="14" type="primary">guaA_2</name>
    <name evidence="11" type="synonym">guaA</name>
    <name evidence="14" type="ORF">NIT7321_02114</name>
</gene>
<dbReference type="NCBIfam" id="NF000848">
    <property type="entry name" value="PRK00074.1"/>
    <property type="match status" value="1"/>
</dbReference>
<feature type="active site" evidence="11">
    <location>
        <position position="211"/>
    </location>
</feature>
<reference evidence="15" key="1">
    <citation type="submission" date="2015-05" db="EMBL/GenBank/DDBJ databases">
        <authorList>
            <person name="Rodrigo-Torres Lidia"/>
            <person name="Arahal R.David."/>
        </authorList>
    </citation>
    <scope>NUCLEOTIDE SEQUENCE [LARGE SCALE GENOMIC DNA]</scope>
    <source>
        <strain evidence="15">CECT 7321</strain>
    </source>
</reference>
<evidence type="ECO:0000256" key="8">
    <source>
        <dbReference type="ARBA" id="ARBA00022755"/>
    </source>
</evidence>
<dbReference type="PROSITE" id="PS51553">
    <property type="entry name" value="GMPS_ATP_PPASE"/>
    <property type="match status" value="1"/>
</dbReference>
<dbReference type="InterPro" id="IPR004739">
    <property type="entry name" value="GMP_synth_GATase"/>
</dbReference>
<dbReference type="CDD" id="cd01742">
    <property type="entry name" value="GATase1_GMP_Synthase"/>
    <property type="match status" value="1"/>
</dbReference>
<proteinExistence type="inferred from homology"/>
<evidence type="ECO:0000259" key="13">
    <source>
        <dbReference type="PROSITE" id="PS51553"/>
    </source>
</evidence>
<dbReference type="UniPathway" id="UPA00189">
    <property type="reaction ID" value="UER00296"/>
</dbReference>
<keyword evidence="8 11" id="KW-0658">Purine biosynthesis</keyword>
<keyword evidence="9 11" id="KW-0067">ATP-binding</keyword>
<dbReference type="Pfam" id="PF02540">
    <property type="entry name" value="NAD_synthase"/>
    <property type="match status" value="1"/>
</dbReference>
<dbReference type="SUPFAM" id="SSF52402">
    <property type="entry name" value="Adenine nucleotide alpha hydrolases-like"/>
    <property type="match status" value="1"/>
</dbReference>
<dbReference type="NCBIfam" id="TIGR00884">
    <property type="entry name" value="guaA_Cterm"/>
    <property type="match status" value="1"/>
</dbReference>
<keyword evidence="7 11" id="KW-0332">GMP biosynthesis</keyword>
<dbReference type="NCBIfam" id="TIGR00888">
    <property type="entry name" value="guaA_Nterm"/>
    <property type="match status" value="1"/>
</dbReference>
<feature type="domain" description="GMPS ATP-PPase" evidence="13">
    <location>
        <begin position="235"/>
        <end position="427"/>
    </location>
</feature>
<dbReference type="SUPFAM" id="SSF54810">
    <property type="entry name" value="GMP synthetase C-terminal dimerisation domain"/>
    <property type="match status" value="1"/>
</dbReference>
<dbReference type="PRINTS" id="PR00096">
    <property type="entry name" value="GATASE"/>
</dbReference>
<feature type="binding site" evidence="12">
    <location>
        <begin position="262"/>
        <end position="268"/>
    </location>
    <ligand>
        <name>ATP</name>
        <dbReference type="ChEBI" id="CHEBI:30616"/>
    </ligand>
</feature>
<dbReference type="FunFam" id="3.30.300.10:FF:000002">
    <property type="entry name" value="GMP synthase [glutamine-hydrolyzing]"/>
    <property type="match status" value="1"/>
</dbReference>
<dbReference type="Gene3D" id="3.30.300.10">
    <property type="match status" value="1"/>
</dbReference>
<accession>A0A0H5D295</accession>
<evidence type="ECO:0000256" key="3">
    <source>
        <dbReference type="ARBA" id="ARBA00012746"/>
    </source>
</evidence>
<dbReference type="Pfam" id="PF00117">
    <property type="entry name" value="GATase"/>
    <property type="match status" value="1"/>
</dbReference>
<dbReference type="SUPFAM" id="SSF52317">
    <property type="entry name" value="Class I glutamine amidotransferase-like"/>
    <property type="match status" value="1"/>
</dbReference>
<dbReference type="PRINTS" id="PR00097">
    <property type="entry name" value="ANTSNTHASEII"/>
</dbReference>
<dbReference type="PROSITE" id="PS51273">
    <property type="entry name" value="GATASE_TYPE_1"/>
    <property type="match status" value="1"/>
</dbReference>
<dbReference type="GO" id="GO:0003921">
    <property type="term" value="F:GMP synthase activity"/>
    <property type="evidence" value="ECO:0007669"/>
    <property type="project" value="InterPro"/>
</dbReference>
<dbReference type="STRING" id="481446.NIT7645_01215"/>
<feature type="active site" description="Nucleophile" evidence="11">
    <location>
        <position position="116"/>
    </location>
</feature>
<organism evidence="14 15">
    <name type="scientific">Phaeobacter italicus</name>
    <dbReference type="NCBI Taxonomy" id="481446"/>
    <lineage>
        <taxon>Bacteria</taxon>
        <taxon>Pseudomonadati</taxon>
        <taxon>Pseudomonadota</taxon>
        <taxon>Alphaproteobacteria</taxon>
        <taxon>Rhodobacterales</taxon>
        <taxon>Roseobacteraceae</taxon>
        <taxon>Phaeobacter</taxon>
    </lineage>
</organism>
<sequence>MLRSVELIRDHGAQPRKYLAKSAPLPYGACMTETSHDRLLIIDFGSQVTQLIARRLRELNVYCEIHPYQNVTMDFVREMAPKAVIFSGGPDSVTREGSPRAPQEIFDLGVPILGICYGQQVMMHQLGGKVLSGHGTAEFGRAYVTPTVDSLPLLDGWFADDSDREQVWMSHGDHVSEIAPGFEVYGTSPNAPFAITADVSRNFYAVQFHPEVHHTPNGAKLYENFVKIAGFTGDWTMGAYREQAIQAIRDQVGDKKVICGLSGGVDSSVAAILIHEAIGDQLTCVFVDHGLLRKNEAEEVVTMFRDNYNIQLIHADESDLFLGELDGQSDPETKRKIIGKLFIDVFQKHADTIEGAEFLAQGTLYPDVIESVSFSGGPSVTIKSHHNVGGLPEKMGLKLVEPLRELFKDEVRALGRELGLPQSFIGRHPFPGPGLAIRCPGEITREKLEILREADAIYIDQIRKHGLYDEIWQAFVAILPVRTVGVMGDGRTYDYACALRAVTSVDGMTADYYPFSHEFLGETATRIINEVKGINRCTYDITSKPPGTIEWE</sequence>
<dbReference type="HAMAP" id="MF_00344">
    <property type="entry name" value="GMP_synthase"/>
    <property type="match status" value="1"/>
</dbReference>
<dbReference type="Gene3D" id="3.40.50.620">
    <property type="entry name" value="HUPs"/>
    <property type="match status" value="1"/>
</dbReference>
<comment type="subunit">
    <text evidence="11">Homodimer.</text>
</comment>
<keyword evidence="5 11" id="KW-0436">Ligase</keyword>
<evidence type="ECO:0000256" key="5">
    <source>
        <dbReference type="ARBA" id="ARBA00022598"/>
    </source>
</evidence>
<protein>
    <recommendedName>
        <fullName evidence="4 11">GMP synthase [glutamine-hydrolyzing]</fullName>
        <ecNumber evidence="3 11">6.3.5.2</ecNumber>
    </recommendedName>
    <alternativeName>
        <fullName evidence="11">GMP synthetase</fullName>
    </alternativeName>
    <alternativeName>
        <fullName evidence="11">Glutamine amidotransferase</fullName>
    </alternativeName>
</protein>
<evidence type="ECO:0000256" key="12">
    <source>
        <dbReference type="PROSITE-ProRule" id="PRU00886"/>
    </source>
</evidence>
<dbReference type="InterPro" id="IPR001674">
    <property type="entry name" value="GMP_synth_C"/>
</dbReference>
<evidence type="ECO:0000256" key="7">
    <source>
        <dbReference type="ARBA" id="ARBA00022749"/>
    </source>
</evidence>
<dbReference type="FunFam" id="3.40.50.880:FF:000001">
    <property type="entry name" value="GMP synthase [glutamine-hydrolyzing]"/>
    <property type="match status" value="1"/>
</dbReference>
<dbReference type="GO" id="GO:0005524">
    <property type="term" value="F:ATP binding"/>
    <property type="evidence" value="ECO:0007669"/>
    <property type="project" value="UniProtKB-UniRule"/>
</dbReference>
<dbReference type="InterPro" id="IPR025777">
    <property type="entry name" value="GMPS_ATP_PPase_dom"/>
</dbReference>
<evidence type="ECO:0000256" key="2">
    <source>
        <dbReference type="ARBA" id="ARBA00005153"/>
    </source>
</evidence>
<dbReference type="Proteomes" id="UP000043764">
    <property type="component" value="Unassembled WGS sequence"/>
</dbReference>
<evidence type="ECO:0000256" key="1">
    <source>
        <dbReference type="ARBA" id="ARBA00002332"/>
    </source>
</evidence>
<dbReference type="InterPro" id="IPR022310">
    <property type="entry name" value="NAD/GMP_synthase"/>
</dbReference>
<dbReference type="InterPro" id="IPR029062">
    <property type="entry name" value="Class_I_gatase-like"/>
</dbReference>
<dbReference type="CDD" id="cd01997">
    <property type="entry name" value="GMP_synthase_C"/>
    <property type="match status" value="1"/>
</dbReference>
<name>A0A0H5D295_9RHOB</name>
<keyword evidence="6 11" id="KW-0547">Nucleotide-binding</keyword>
<evidence type="ECO:0000313" key="15">
    <source>
        <dbReference type="Proteomes" id="UP000043764"/>
    </source>
</evidence>
<dbReference type="PANTHER" id="PTHR11922">
    <property type="entry name" value="GMP SYNTHASE-RELATED"/>
    <property type="match status" value="1"/>
</dbReference>